<dbReference type="InterPro" id="IPR013216">
    <property type="entry name" value="Methyltransf_11"/>
</dbReference>
<dbReference type="Gene3D" id="3.40.50.150">
    <property type="entry name" value="Vaccinia Virus protein VP39"/>
    <property type="match status" value="1"/>
</dbReference>
<dbReference type="InterPro" id="IPR040459">
    <property type="entry name" value="MJ1316"/>
</dbReference>
<feature type="domain" description="MJ1316 RNA cyclic group end recognition" evidence="1">
    <location>
        <begin position="206"/>
        <end position="275"/>
    </location>
</feature>
<protein>
    <recommendedName>
        <fullName evidence="5">MJ1316 RNA cyclic group end recognition domain-containing protein</fullName>
    </recommendedName>
</protein>
<dbReference type="Proteomes" id="UP000799429">
    <property type="component" value="Unassembled WGS sequence"/>
</dbReference>
<gene>
    <name evidence="3" type="ORF">M501DRAFT_581011</name>
</gene>
<reference evidence="3" key="1">
    <citation type="journal article" date="2020" name="Stud. Mycol.">
        <title>101 Dothideomycetes genomes: a test case for predicting lifestyles and emergence of pathogens.</title>
        <authorList>
            <person name="Haridas S."/>
            <person name="Albert R."/>
            <person name="Binder M."/>
            <person name="Bloem J."/>
            <person name="Labutti K."/>
            <person name="Salamov A."/>
            <person name="Andreopoulos B."/>
            <person name="Baker S."/>
            <person name="Barry K."/>
            <person name="Bills G."/>
            <person name="Bluhm B."/>
            <person name="Cannon C."/>
            <person name="Castanera R."/>
            <person name="Culley D."/>
            <person name="Daum C."/>
            <person name="Ezra D."/>
            <person name="Gonzalez J."/>
            <person name="Henrissat B."/>
            <person name="Kuo A."/>
            <person name="Liang C."/>
            <person name="Lipzen A."/>
            <person name="Lutzoni F."/>
            <person name="Magnuson J."/>
            <person name="Mondo S."/>
            <person name="Nolan M."/>
            <person name="Ohm R."/>
            <person name="Pangilinan J."/>
            <person name="Park H.-J."/>
            <person name="Ramirez L."/>
            <person name="Alfaro M."/>
            <person name="Sun H."/>
            <person name="Tritt A."/>
            <person name="Yoshinaga Y."/>
            <person name="Zwiers L.-H."/>
            <person name="Turgeon B."/>
            <person name="Goodwin S."/>
            <person name="Spatafora J."/>
            <person name="Crous P."/>
            <person name="Grigoriev I."/>
        </authorList>
    </citation>
    <scope>NUCLEOTIDE SEQUENCE</scope>
    <source>
        <strain evidence="3">CBS 101060</strain>
    </source>
</reference>
<feature type="domain" description="Methyltransferase type 11" evidence="2">
    <location>
        <begin position="80"/>
        <end position="121"/>
    </location>
</feature>
<proteinExistence type="predicted"/>
<dbReference type="OrthoDB" id="10263155at2759"/>
<dbReference type="SUPFAM" id="SSF53335">
    <property type="entry name" value="S-adenosyl-L-methionine-dependent methyltransferases"/>
    <property type="match status" value="1"/>
</dbReference>
<evidence type="ECO:0000259" key="1">
    <source>
        <dbReference type="Pfam" id="PF04457"/>
    </source>
</evidence>
<dbReference type="EMBL" id="MU006091">
    <property type="protein sequence ID" value="KAF2841665.1"/>
    <property type="molecule type" value="Genomic_DNA"/>
</dbReference>
<dbReference type="Pfam" id="PF04457">
    <property type="entry name" value="MJ1316"/>
    <property type="match status" value="1"/>
</dbReference>
<organism evidence="3 4">
    <name type="scientific">Patellaria atrata CBS 101060</name>
    <dbReference type="NCBI Taxonomy" id="1346257"/>
    <lineage>
        <taxon>Eukaryota</taxon>
        <taxon>Fungi</taxon>
        <taxon>Dikarya</taxon>
        <taxon>Ascomycota</taxon>
        <taxon>Pezizomycotina</taxon>
        <taxon>Dothideomycetes</taxon>
        <taxon>Dothideomycetes incertae sedis</taxon>
        <taxon>Patellariales</taxon>
        <taxon>Patellariaceae</taxon>
        <taxon>Patellaria</taxon>
    </lineage>
</organism>
<evidence type="ECO:0000313" key="4">
    <source>
        <dbReference type="Proteomes" id="UP000799429"/>
    </source>
</evidence>
<evidence type="ECO:0000259" key="2">
    <source>
        <dbReference type="Pfam" id="PF08241"/>
    </source>
</evidence>
<dbReference type="GO" id="GO:0008757">
    <property type="term" value="F:S-adenosylmethionine-dependent methyltransferase activity"/>
    <property type="evidence" value="ECO:0007669"/>
    <property type="project" value="InterPro"/>
</dbReference>
<sequence length="293" mass="32065">MASTKPPTDSNIPFLTPITILPGQHILHLSPTPPTTHHISTLIGRTGSVLSVDTTSLSPSPPYPANVSFATSPLDNLAGPAFKKAYFDWIVCLQDFTGLKDPERAVESWTAFLKPGGKVVVAVAKPGEADGTWVKSEDSLQFALEAADLTVEKHFELPDAEGKAHYIVVAKKLSSSIKSSKGSGKARNIRHCGDPAASEAVARVKLRPAQDVLARLRHDPEYRIEEFVVGYVDRFKGFLEVPAGEWRDNSSDEEFVPMHRVAYFKRRGGEVVWHRGERVDRVFGSGAGQRVGR</sequence>
<comment type="caution">
    <text evidence="3">The sequence shown here is derived from an EMBL/GenBank/DDBJ whole genome shotgun (WGS) entry which is preliminary data.</text>
</comment>
<dbReference type="InterPro" id="IPR029063">
    <property type="entry name" value="SAM-dependent_MTases_sf"/>
</dbReference>
<accession>A0A9P4VTN1</accession>
<evidence type="ECO:0000313" key="3">
    <source>
        <dbReference type="EMBL" id="KAF2841665.1"/>
    </source>
</evidence>
<dbReference type="Pfam" id="PF08241">
    <property type="entry name" value="Methyltransf_11"/>
    <property type="match status" value="1"/>
</dbReference>
<name>A0A9P4VTN1_9PEZI</name>
<evidence type="ECO:0008006" key="5">
    <source>
        <dbReference type="Google" id="ProtNLM"/>
    </source>
</evidence>
<dbReference type="AlphaFoldDB" id="A0A9P4VTN1"/>
<keyword evidence="4" id="KW-1185">Reference proteome</keyword>